<evidence type="ECO:0000256" key="1">
    <source>
        <dbReference type="SAM" id="MobiDB-lite"/>
    </source>
</evidence>
<keyword evidence="3" id="KW-0732">Signal</keyword>
<keyword evidence="6" id="KW-1185">Reference proteome</keyword>
<feature type="transmembrane region" description="Helical" evidence="2">
    <location>
        <begin position="440"/>
        <end position="462"/>
    </location>
</feature>
<proteinExistence type="predicted"/>
<feature type="compositionally biased region" description="Low complexity" evidence="1">
    <location>
        <begin position="483"/>
        <end position="501"/>
    </location>
</feature>
<organism evidence="5 6">
    <name type="scientific">Streptomyces marokkonensis</name>
    <dbReference type="NCBI Taxonomy" id="324855"/>
    <lineage>
        <taxon>Bacteria</taxon>
        <taxon>Bacillati</taxon>
        <taxon>Actinomycetota</taxon>
        <taxon>Actinomycetes</taxon>
        <taxon>Kitasatosporales</taxon>
        <taxon>Streptomycetaceae</taxon>
        <taxon>Streptomyces</taxon>
    </lineage>
</organism>
<dbReference type="Pfam" id="PF04213">
    <property type="entry name" value="HtaA"/>
    <property type="match status" value="2"/>
</dbReference>
<reference evidence="6" key="1">
    <citation type="journal article" date="2019" name="Int. J. Syst. Evol. Microbiol.">
        <title>The Global Catalogue of Microorganisms (GCM) 10K type strain sequencing project: providing services to taxonomists for standard genome sequencing and annotation.</title>
        <authorList>
            <consortium name="The Broad Institute Genomics Platform"/>
            <consortium name="The Broad Institute Genome Sequencing Center for Infectious Disease"/>
            <person name="Wu L."/>
            <person name="Ma J."/>
        </authorList>
    </citation>
    <scope>NUCLEOTIDE SEQUENCE [LARGE SCALE GENOMIC DNA]</scope>
    <source>
        <strain evidence="6">JCM 17027</strain>
    </source>
</reference>
<feature type="chain" id="PRO_5047285959" evidence="3">
    <location>
        <begin position="29"/>
        <end position="501"/>
    </location>
</feature>
<keyword evidence="2" id="KW-0472">Membrane</keyword>
<keyword evidence="2" id="KW-0812">Transmembrane</keyword>
<evidence type="ECO:0000313" key="5">
    <source>
        <dbReference type="EMBL" id="GAA4010106.1"/>
    </source>
</evidence>
<feature type="region of interest" description="Disordered" evidence="1">
    <location>
        <begin position="401"/>
        <end position="433"/>
    </location>
</feature>
<feature type="region of interest" description="Disordered" evidence="1">
    <location>
        <begin position="200"/>
        <end position="238"/>
    </location>
</feature>
<dbReference type="RefSeq" id="WP_345597134.1">
    <property type="nucleotide sequence ID" value="NZ_BAABCQ010000207.1"/>
</dbReference>
<protein>
    <submittedName>
        <fullName evidence="5">HtaA domain-containing protein</fullName>
    </submittedName>
</protein>
<evidence type="ECO:0000259" key="4">
    <source>
        <dbReference type="Pfam" id="PF04213"/>
    </source>
</evidence>
<comment type="caution">
    <text evidence="5">The sequence shown here is derived from an EMBL/GenBank/DDBJ whole genome shotgun (WGS) entry which is preliminary data.</text>
</comment>
<accession>A0ABP7SD58</accession>
<sequence length="501" mass="50745">MPARLRALVTVLCAVVLGALLPATAAHAENRTVQGGRLDWGIKSSFQSYVTGPVAKGSYSLTGGAATVGGSAFRFHSATGAYDGDTGAFRAAFSGGVHFLGHRTGAGAYQLDLTISRPSVSISGSTGTLHVDVVSRAKDTGAVTTSRQVPFASLSLGGIDMRGGGDSVALDNLPATLTTEGAASFAGYYTAGTALDPVSLSADVRTPVRRQEKQPPSTPTRTEKSPSPERSSTGAIEDSAVDWGVRRTFREYVTGDIADGKWALSEGAQDGGALFRFPGGEGTYEDGDLTAAFEGAVRFTGAHGLDLSLSGVRATVEDGRGTLYADVKSPDLTGEEVPLVTFTAEDLKPADGLVRVTEAPAKLTARGAEAFGGMYRAGTGMDPVSLAVALTADAKLPALPDLGSAPTASASASPQPKRTTEPETSAEPVASATADGDFPALPVSLAAGALLLVAAALVAVAVRRRRTRPATSPTSPSSPVPPSGSAAPSSPTSPSGPSDEA</sequence>
<dbReference type="Proteomes" id="UP001500034">
    <property type="component" value="Unassembled WGS sequence"/>
</dbReference>
<evidence type="ECO:0000256" key="3">
    <source>
        <dbReference type="SAM" id="SignalP"/>
    </source>
</evidence>
<gene>
    <name evidence="5" type="ORF">GCM10022384_64340</name>
</gene>
<feature type="domain" description="Htaa" evidence="4">
    <location>
        <begin position="36"/>
        <end position="201"/>
    </location>
</feature>
<evidence type="ECO:0000313" key="6">
    <source>
        <dbReference type="Proteomes" id="UP001500034"/>
    </source>
</evidence>
<dbReference type="EMBL" id="BAABCQ010000207">
    <property type="protein sequence ID" value="GAA4010106.1"/>
    <property type="molecule type" value="Genomic_DNA"/>
</dbReference>
<feature type="signal peptide" evidence="3">
    <location>
        <begin position="1"/>
        <end position="28"/>
    </location>
</feature>
<feature type="compositionally biased region" description="Low complexity" evidence="1">
    <location>
        <begin position="404"/>
        <end position="414"/>
    </location>
</feature>
<keyword evidence="2" id="KW-1133">Transmembrane helix</keyword>
<feature type="domain" description="Htaa" evidence="4">
    <location>
        <begin position="239"/>
        <end position="386"/>
    </location>
</feature>
<evidence type="ECO:0000256" key="2">
    <source>
        <dbReference type="SAM" id="Phobius"/>
    </source>
</evidence>
<dbReference type="InterPro" id="IPR007331">
    <property type="entry name" value="Htaa"/>
</dbReference>
<name>A0ABP7SD58_9ACTN</name>
<feature type="region of interest" description="Disordered" evidence="1">
    <location>
        <begin position="465"/>
        <end position="501"/>
    </location>
</feature>